<evidence type="ECO:0000313" key="2">
    <source>
        <dbReference type="Proteomes" id="UP001139319"/>
    </source>
</evidence>
<keyword evidence="2" id="KW-1185">Reference proteome</keyword>
<protein>
    <submittedName>
        <fullName evidence="1">VCBS domain-containing protein</fullName>
    </submittedName>
</protein>
<name>A0A9X2I1R0_9GAMM</name>
<dbReference type="InterPro" id="IPR013783">
    <property type="entry name" value="Ig-like_fold"/>
</dbReference>
<reference evidence="1" key="1">
    <citation type="submission" date="2022-05" db="EMBL/GenBank/DDBJ databases">
        <authorList>
            <person name="Sun H.-N."/>
        </authorList>
    </citation>
    <scope>NUCLEOTIDE SEQUENCE</scope>
    <source>
        <strain evidence="1">HB14</strain>
    </source>
</reference>
<accession>A0A9X2I1R0</accession>
<dbReference type="EMBL" id="JAMFTH010000010">
    <property type="protein sequence ID" value="MCP8901029.1"/>
    <property type="molecule type" value="Genomic_DNA"/>
</dbReference>
<feature type="non-terminal residue" evidence="1">
    <location>
        <position position="349"/>
    </location>
</feature>
<evidence type="ECO:0000313" key="1">
    <source>
        <dbReference type="EMBL" id="MCP8901029.1"/>
    </source>
</evidence>
<dbReference type="NCBIfam" id="TIGR01965">
    <property type="entry name" value="VCBS_repeat"/>
    <property type="match status" value="3"/>
</dbReference>
<dbReference type="InterPro" id="IPR010221">
    <property type="entry name" value="VCBS_dom"/>
</dbReference>
<comment type="caution">
    <text evidence="1">The sequence shown here is derived from an EMBL/GenBank/DDBJ whole genome shotgun (WGS) entry which is preliminary data.</text>
</comment>
<reference evidence="1" key="2">
    <citation type="submission" date="2023-01" db="EMBL/GenBank/DDBJ databases">
        <title>Gilvimarinus xylanilyticus HB14 isolated from Caulerpa lentillifera aquaculture base in Hainan, China.</title>
        <authorList>
            <person name="Zhang Y.-J."/>
        </authorList>
    </citation>
    <scope>NUCLEOTIDE SEQUENCE</scope>
    <source>
        <strain evidence="1">HB14</strain>
    </source>
</reference>
<gene>
    <name evidence="1" type="ORF">M6D89_17120</name>
</gene>
<organism evidence="1 2">
    <name type="scientific">Gilvimarinus xylanilyticus</name>
    <dbReference type="NCBI Taxonomy" id="2944139"/>
    <lineage>
        <taxon>Bacteria</taxon>
        <taxon>Pseudomonadati</taxon>
        <taxon>Pseudomonadota</taxon>
        <taxon>Gammaproteobacteria</taxon>
        <taxon>Cellvibrionales</taxon>
        <taxon>Cellvibrionaceae</taxon>
        <taxon>Gilvimarinus</taxon>
    </lineage>
</organism>
<sequence length="349" mass="35751">MIDQVAPQVIAVSESLSTGLDNSTLLSMLSVDAGAVIGSGDTQGVINWAFASGSEAFDFLPEGESLDLTYTVQVTDSAGATDTHEVVISLTGTDDTPIFRGDDTGEVTEDVDVDSAGELIATGALVVDDPDAGESVFDTGVVNGTDNETTTGALTIATDGSWRYSVENAEVQYLAVGETLTDTFTVSSDDGSEHTITVTVNGTNDAPVISVEDGDSDTASFVETDSGLSTTGTLTVGDVDLSDVDTATVTAVDVNLDGEYNEQTLLNMLSVNAAPVIEAGATTGVINWSFDSGNQAFDILPDGVVLDLTYTVQVIDSAGAIDTHEIVISITGTDDGAIITGGDTGEVTE</sequence>
<dbReference type="RefSeq" id="WP_253969316.1">
    <property type="nucleotide sequence ID" value="NZ_JAMFTH010000010.1"/>
</dbReference>
<proteinExistence type="predicted"/>
<dbReference type="Gene3D" id="2.60.40.10">
    <property type="entry name" value="Immunoglobulins"/>
    <property type="match status" value="1"/>
</dbReference>
<dbReference type="AlphaFoldDB" id="A0A9X2I1R0"/>
<dbReference type="Proteomes" id="UP001139319">
    <property type="component" value="Unassembled WGS sequence"/>
</dbReference>